<dbReference type="EMBL" id="OCMT01000004">
    <property type="protein sequence ID" value="SOD19782.1"/>
    <property type="molecule type" value="Genomic_DNA"/>
</dbReference>
<name>A0A286AD03_9SPHI</name>
<feature type="signal peptide" evidence="1">
    <location>
        <begin position="1"/>
        <end position="23"/>
    </location>
</feature>
<evidence type="ECO:0000313" key="2">
    <source>
        <dbReference type="EMBL" id="SOD19782.1"/>
    </source>
</evidence>
<gene>
    <name evidence="2" type="ORF">SAMN06297358_3488</name>
</gene>
<keyword evidence="1" id="KW-0732">Signal</keyword>
<dbReference type="OrthoDB" id="789400at2"/>
<evidence type="ECO:0008006" key="4">
    <source>
        <dbReference type="Google" id="ProtNLM"/>
    </source>
</evidence>
<reference evidence="3" key="1">
    <citation type="submission" date="2017-09" db="EMBL/GenBank/DDBJ databases">
        <authorList>
            <person name="Varghese N."/>
            <person name="Submissions S."/>
        </authorList>
    </citation>
    <scope>NUCLEOTIDE SEQUENCE [LARGE SCALE GENOMIC DNA]</scope>
    <source>
        <strain evidence="3">CGMCC 1.12803</strain>
    </source>
</reference>
<organism evidence="2 3">
    <name type="scientific">Pedobacter xixiisoli</name>
    <dbReference type="NCBI Taxonomy" id="1476464"/>
    <lineage>
        <taxon>Bacteria</taxon>
        <taxon>Pseudomonadati</taxon>
        <taxon>Bacteroidota</taxon>
        <taxon>Sphingobacteriia</taxon>
        <taxon>Sphingobacteriales</taxon>
        <taxon>Sphingobacteriaceae</taxon>
        <taxon>Pedobacter</taxon>
    </lineage>
</organism>
<evidence type="ECO:0000256" key="1">
    <source>
        <dbReference type="SAM" id="SignalP"/>
    </source>
</evidence>
<dbReference type="AlphaFoldDB" id="A0A286AD03"/>
<protein>
    <recommendedName>
        <fullName evidence="4">CarboxypepD_reg-like domain-containing protein</fullName>
    </recommendedName>
</protein>
<dbReference type="Proteomes" id="UP000219281">
    <property type="component" value="Unassembled WGS sequence"/>
</dbReference>
<accession>A0A286AD03</accession>
<feature type="chain" id="PRO_5013284395" description="CarboxypepD_reg-like domain-containing protein" evidence="1">
    <location>
        <begin position="24"/>
        <end position="239"/>
    </location>
</feature>
<proteinExistence type="predicted"/>
<keyword evidence="3" id="KW-1185">Reference proteome</keyword>
<evidence type="ECO:0000313" key="3">
    <source>
        <dbReference type="Proteomes" id="UP000219281"/>
    </source>
</evidence>
<dbReference type="RefSeq" id="WP_097133295.1">
    <property type="nucleotide sequence ID" value="NZ_OCMT01000004.1"/>
</dbReference>
<sequence>MYTKASLIFSLVVVLFAVNTAFAQQNFTLTGVLFEYASKNRIALAEIKNKQSGFATGSNDIGLFTIKANIGDTLLITKRNFSDLEFVVRNNKDLVLYLNKGTTLNEVTVTGQTKKQALDEIKKDYRNKGSFYGGKPPILSLLGSPLTFFYELFGKTPKQARRFNKMYQTEMQDSQVDQLFNKTTINQQTGLTGKELEDFLVNYRPTYEQSKNWNVYDSIKWINESYKKYSDTVKVKSQK</sequence>